<dbReference type="OrthoDB" id="4338664at2"/>
<name>A0A3S9PL13_STRLT</name>
<reference evidence="2 3" key="1">
    <citation type="submission" date="2018-12" db="EMBL/GenBank/DDBJ databases">
        <title>The whole draft genome of Streptomyce luteoverticillatus CGMCC 15060.</title>
        <authorList>
            <person name="Feng Z."/>
            <person name="Chen G."/>
            <person name="Zhang J."/>
            <person name="Zhu H."/>
            <person name="Yu X."/>
            <person name="Zhang W."/>
            <person name="Zhang X."/>
        </authorList>
    </citation>
    <scope>NUCLEOTIDE SEQUENCE [LARGE SCALE GENOMIC DNA]</scope>
    <source>
        <strain evidence="2 3">CGMCC 15060</strain>
    </source>
</reference>
<dbReference type="RefSeq" id="WP_126915596.1">
    <property type="nucleotide sequence ID" value="NZ_CP034587.1"/>
</dbReference>
<organism evidence="2 3">
    <name type="scientific">Streptomyces luteoverticillatus</name>
    <name type="common">Streptoverticillium luteoverticillatus</name>
    <dbReference type="NCBI Taxonomy" id="66425"/>
    <lineage>
        <taxon>Bacteria</taxon>
        <taxon>Bacillati</taxon>
        <taxon>Actinomycetota</taxon>
        <taxon>Actinomycetes</taxon>
        <taxon>Kitasatosporales</taxon>
        <taxon>Streptomycetaceae</taxon>
        <taxon>Streptomyces</taxon>
    </lineage>
</organism>
<evidence type="ECO:0000313" key="3">
    <source>
        <dbReference type="Proteomes" id="UP000267900"/>
    </source>
</evidence>
<evidence type="ECO:0000313" key="2">
    <source>
        <dbReference type="EMBL" id="AZQ73080.1"/>
    </source>
</evidence>
<protein>
    <submittedName>
        <fullName evidence="2">Uncharacterized protein</fullName>
    </submittedName>
</protein>
<accession>A0A3S9PL13</accession>
<keyword evidence="1" id="KW-1133">Transmembrane helix</keyword>
<sequence>MARHDFEPGRLVIGLVLLGGGLAYLAAADGRWHIPSYLLLPVLAGGFCLAGLVSSLTFAVRRRRARLTDRDGRPEPLG</sequence>
<keyword evidence="1" id="KW-0812">Transmembrane</keyword>
<evidence type="ECO:0000256" key="1">
    <source>
        <dbReference type="SAM" id="Phobius"/>
    </source>
</evidence>
<dbReference type="Proteomes" id="UP000267900">
    <property type="component" value="Chromosome"/>
</dbReference>
<dbReference type="AlphaFoldDB" id="A0A3S9PL13"/>
<keyword evidence="1" id="KW-0472">Membrane</keyword>
<keyword evidence="3" id="KW-1185">Reference proteome</keyword>
<gene>
    <name evidence="2" type="ORF">EKH77_19370</name>
</gene>
<proteinExistence type="predicted"/>
<feature type="transmembrane region" description="Helical" evidence="1">
    <location>
        <begin position="37"/>
        <end position="60"/>
    </location>
</feature>
<dbReference type="EMBL" id="CP034587">
    <property type="protein sequence ID" value="AZQ73080.1"/>
    <property type="molecule type" value="Genomic_DNA"/>
</dbReference>